<feature type="signal peptide" evidence="2">
    <location>
        <begin position="1"/>
        <end position="23"/>
    </location>
</feature>
<proteinExistence type="predicted"/>
<protein>
    <submittedName>
        <fullName evidence="3">Uncharacterized protein</fullName>
    </submittedName>
</protein>
<dbReference type="EMBL" id="AP026866">
    <property type="protein sequence ID" value="BDS06336.1"/>
    <property type="molecule type" value="Genomic_DNA"/>
</dbReference>
<dbReference type="AlphaFoldDB" id="A0AAT9FJS7"/>
<evidence type="ECO:0000256" key="1">
    <source>
        <dbReference type="SAM" id="Coils"/>
    </source>
</evidence>
<feature type="coiled-coil region" evidence="1">
    <location>
        <begin position="324"/>
        <end position="373"/>
    </location>
</feature>
<sequence length="797" mass="87120">MSIQRKIASLAATGLCLTCAALAQSPLYPSLDASANSIGGNWKVVLDGGAENERYEAYVVMYPPLKKVKTELLSFSHDIYKSDPQGEWESEYLHDNIYDRGVKVTGNSMIFKHSSGIKGHWGAVSKLTFSGDSGKGTWDYQGRDSGRETWVRLRPKISKIEFGPLISASGDSIVKKPVVSTISPGDKVTVSGEYDEKSWGVGNRFPHARPKFYIRVYGENLWGFHRASVLGSAALRVGTGYPIYREGKSGFRNQIGATYIVSLWPGVSSGMQTFQLDHLKIPFTLDVKGLAKKKPESKTMARIGSVTLETKNQRERRYDASGAIAKQRSLVEEIERSIARQRADLATAETKYAAAAQREFERLKQVLKKEAGNPEQQANERRYSKIMLRNLSIQRDVIRAGLARELARLVPEQNRLAKLREVEAGVAAAIFPHFNGLHTKDARITSNKDIHDVIAEIDQQISEYATFMSEVAKARAAQRAVIIDAATAADKANNELRNAAIGSYIVQATAQAVVQIVDSAIASKGNPAAFIAIAGTQSIVNVTLSWPDFYDAKVDESGKVAVPAKDTNAQSVKPFVKSAATTIAKKGVSDLVEDYGKTAIRKSVKIAEERAALIAARKILGNTFAKIGKGMPVSEAPLVTDVIQGLAVDALTEKGKAAIAEEMQQEELLAYAQAQLNLAHAIRVLQDLGRIEDADAKVMATLRAERSRLLAGRPKELGTLAKIRPALEYEKNNKFAPVAGYEFVLEFADDVPPYDVYVNDVKLSPGTGANRFTMTQELVDSVGEETDVSLDVRISLR</sequence>
<organism evidence="3">
    <name type="scientific">Oceaniferula spumae</name>
    <dbReference type="NCBI Taxonomy" id="2979115"/>
    <lineage>
        <taxon>Bacteria</taxon>
        <taxon>Pseudomonadati</taxon>
        <taxon>Verrucomicrobiota</taxon>
        <taxon>Verrucomicrobiia</taxon>
        <taxon>Verrucomicrobiales</taxon>
        <taxon>Verrucomicrobiaceae</taxon>
        <taxon>Oceaniferula</taxon>
    </lineage>
</organism>
<evidence type="ECO:0000256" key="2">
    <source>
        <dbReference type="SAM" id="SignalP"/>
    </source>
</evidence>
<dbReference type="KEGG" id="osu:NT6N_13760"/>
<accession>A0AAT9FJS7</accession>
<keyword evidence="2" id="KW-0732">Signal</keyword>
<reference evidence="3" key="1">
    <citation type="submission" date="2024-07" db="EMBL/GenBank/DDBJ databases">
        <title>Complete genome sequence of Verrucomicrobiaceae bacterium NT6N.</title>
        <authorList>
            <person name="Huang C."/>
            <person name="Takami H."/>
            <person name="Hamasaki K."/>
        </authorList>
    </citation>
    <scope>NUCLEOTIDE SEQUENCE</scope>
    <source>
        <strain evidence="3">NT6N</strain>
    </source>
</reference>
<feature type="chain" id="PRO_5043523857" evidence="2">
    <location>
        <begin position="24"/>
        <end position="797"/>
    </location>
</feature>
<evidence type="ECO:0000313" key="3">
    <source>
        <dbReference type="EMBL" id="BDS06336.1"/>
    </source>
</evidence>
<keyword evidence="1" id="KW-0175">Coiled coil</keyword>
<gene>
    <name evidence="3" type="ORF">NT6N_13760</name>
</gene>
<name>A0AAT9FJS7_9BACT</name>